<dbReference type="PANTHER" id="PTHR35401:SF2">
    <property type="entry name" value="ABC-TYPE TRANSPORT SYSTEM"/>
    <property type="match status" value="1"/>
</dbReference>
<protein>
    <submittedName>
        <fullName evidence="3">DUF1778 domain-containing protein</fullName>
    </submittedName>
</protein>
<dbReference type="RefSeq" id="WP_243550739.1">
    <property type="nucleotide sequence ID" value="NZ_CP094532.1"/>
</dbReference>
<dbReference type="Proteomes" id="UP000831460">
    <property type="component" value="Chromosome"/>
</dbReference>
<evidence type="ECO:0000313" key="4">
    <source>
        <dbReference type="Proteomes" id="UP000831460"/>
    </source>
</evidence>
<keyword evidence="1" id="KW-1277">Toxin-antitoxin system</keyword>
<sequence length="95" mass="10940">MQTKTLNTKQARFDTRLSQEQKDAFEKASVLGGFRNFSDFVITAIQEKADKIFEENERILASEKDNELFFEAIFDSPKPNKNLSKALEDYKKAVS</sequence>
<dbReference type="Pfam" id="PF08681">
    <property type="entry name" value="TacA1"/>
    <property type="match status" value="1"/>
</dbReference>
<keyword evidence="4" id="KW-1185">Reference proteome</keyword>
<evidence type="ECO:0000313" key="3">
    <source>
        <dbReference type="EMBL" id="UOE41828.1"/>
    </source>
</evidence>
<accession>A0ABY4BRJ7</accession>
<dbReference type="InterPro" id="IPR014795">
    <property type="entry name" value="TacA_1-like"/>
</dbReference>
<dbReference type="PANTHER" id="PTHR35401">
    <property type="entry name" value="COPG FAMILY HELIX-TURN-HELIX PROTEIN-RELATED-RELATED"/>
    <property type="match status" value="1"/>
</dbReference>
<evidence type="ECO:0000256" key="1">
    <source>
        <dbReference type="ARBA" id="ARBA00022649"/>
    </source>
</evidence>
<gene>
    <name evidence="3" type="ORF">MTP09_04120</name>
</gene>
<dbReference type="Gene3D" id="1.20.5.780">
    <property type="entry name" value="Single helix bin"/>
    <property type="match status" value="1"/>
</dbReference>
<name>A0ABY4BRJ7_9FLAO</name>
<dbReference type="SUPFAM" id="SSF47598">
    <property type="entry name" value="Ribbon-helix-helix"/>
    <property type="match status" value="1"/>
</dbReference>
<evidence type="ECO:0000256" key="2">
    <source>
        <dbReference type="ARBA" id="ARBA00049988"/>
    </source>
</evidence>
<dbReference type="EMBL" id="CP094532">
    <property type="protein sequence ID" value="UOE41828.1"/>
    <property type="molecule type" value="Genomic_DNA"/>
</dbReference>
<organism evidence="3 4">
    <name type="scientific">Chryseobacterium suipulveris</name>
    <dbReference type="NCBI Taxonomy" id="2929800"/>
    <lineage>
        <taxon>Bacteria</taxon>
        <taxon>Pseudomonadati</taxon>
        <taxon>Bacteroidota</taxon>
        <taxon>Flavobacteriia</taxon>
        <taxon>Flavobacteriales</taxon>
        <taxon>Weeksellaceae</taxon>
        <taxon>Chryseobacterium group</taxon>
        <taxon>Chryseobacterium</taxon>
    </lineage>
</organism>
<comment type="similarity">
    <text evidence="2">Belongs to the TacA antitoxin family.</text>
</comment>
<reference evidence="3 4" key="1">
    <citation type="submission" date="2022-03" db="EMBL/GenBank/DDBJ databases">
        <title>Chryseobacterium sp. isolated from particulate matters in swine house.</title>
        <authorList>
            <person name="Won M."/>
            <person name="Kim S.-J."/>
            <person name="Kwon S.-W."/>
        </authorList>
    </citation>
    <scope>NUCLEOTIDE SEQUENCE [LARGE SCALE GENOMIC DNA]</scope>
    <source>
        <strain evidence="3 4">SC2-2</strain>
    </source>
</reference>
<dbReference type="InterPro" id="IPR010985">
    <property type="entry name" value="Ribbon_hlx_hlx"/>
</dbReference>
<proteinExistence type="inferred from homology"/>